<feature type="region of interest" description="Disordered" evidence="1">
    <location>
        <begin position="1"/>
        <end position="23"/>
    </location>
</feature>
<dbReference type="EMBL" id="OZ021739">
    <property type="protein sequence ID" value="CAK9322781.1"/>
    <property type="molecule type" value="Genomic_DNA"/>
</dbReference>
<dbReference type="InterPro" id="IPR039335">
    <property type="entry name" value="SIB1/2"/>
</dbReference>
<proteinExistence type="predicted"/>
<evidence type="ECO:0000313" key="3">
    <source>
        <dbReference type="EMBL" id="CAK9322781.1"/>
    </source>
</evidence>
<evidence type="ECO:0000259" key="2">
    <source>
        <dbReference type="Pfam" id="PF05678"/>
    </source>
</evidence>
<dbReference type="InterPro" id="IPR008889">
    <property type="entry name" value="VQ"/>
</dbReference>
<feature type="domain" description="VQ" evidence="2">
    <location>
        <begin position="37"/>
        <end position="62"/>
    </location>
</feature>
<dbReference type="PANTHER" id="PTHR33624:SF2">
    <property type="entry name" value="SIGMA FACTOR BINDING PROTEIN 1, CHLOROPLASTIC"/>
    <property type="match status" value="1"/>
</dbReference>
<organism evidence="3 4">
    <name type="scientific">Citrullus colocynthis</name>
    <name type="common">colocynth</name>
    <dbReference type="NCBI Taxonomy" id="252529"/>
    <lineage>
        <taxon>Eukaryota</taxon>
        <taxon>Viridiplantae</taxon>
        <taxon>Streptophyta</taxon>
        <taxon>Embryophyta</taxon>
        <taxon>Tracheophyta</taxon>
        <taxon>Spermatophyta</taxon>
        <taxon>Magnoliopsida</taxon>
        <taxon>eudicotyledons</taxon>
        <taxon>Gunneridae</taxon>
        <taxon>Pentapetalae</taxon>
        <taxon>rosids</taxon>
        <taxon>fabids</taxon>
        <taxon>Cucurbitales</taxon>
        <taxon>Cucurbitaceae</taxon>
        <taxon>Benincaseae</taxon>
        <taxon>Citrullus</taxon>
    </lineage>
</organism>
<dbReference type="Proteomes" id="UP001642487">
    <property type="component" value="Chromosome 5"/>
</dbReference>
<protein>
    <recommendedName>
        <fullName evidence="2">VQ domain-containing protein</fullName>
    </recommendedName>
</protein>
<evidence type="ECO:0000256" key="1">
    <source>
        <dbReference type="SAM" id="MobiDB-lite"/>
    </source>
</evidence>
<name>A0ABP0YTC5_9ROSI</name>
<feature type="compositionally biased region" description="Basic residues" evidence="1">
    <location>
        <begin position="14"/>
        <end position="23"/>
    </location>
</feature>
<keyword evidence="4" id="KW-1185">Reference proteome</keyword>
<dbReference type="Pfam" id="PF05678">
    <property type="entry name" value="VQ"/>
    <property type="match status" value="1"/>
</dbReference>
<accession>A0ABP0YTC5</accession>
<dbReference type="PANTHER" id="PTHR33624">
    <property type="entry name" value="SIGMA FACTOR BINDING PROTEIN 1, CHLOROPLASTIC"/>
    <property type="match status" value="1"/>
</dbReference>
<reference evidence="3 4" key="1">
    <citation type="submission" date="2024-03" db="EMBL/GenBank/DDBJ databases">
        <authorList>
            <person name="Gkanogiannis A."/>
            <person name="Becerra Lopez-Lavalle L."/>
        </authorList>
    </citation>
    <scope>NUCLEOTIDE SEQUENCE [LARGE SCALE GENOMIC DNA]</scope>
</reference>
<gene>
    <name evidence="3" type="ORF">CITCOLO1_LOCUS14944</name>
</gene>
<sequence length="139" mass="15930">MDRSLVVSEVTTTTKKKTTRKRKSCDEKKQTLKVVYISNPMRVHTSASEFRALVQELTGRDAEFPDPSKFYPASCEIMNDLEKKVVSEGEEDEQVLLLDSSFDDDFFRSSYESFEDILRKDLMENLGAISTSLLNYPLV</sequence>
<evidence type="ECO:0000313" key="4">
    <source>
        <dbReference type="Proteomes" id="UP001642487"/>
    </source>
</evidence>